<organism evidence="3 4">
    <name type="scientific">Kalanchoe fedtschenkoi</name>
    <name type="common">Lavender scallops</name>
    <name type="synonym">South American air plant</name>
    <dbReference type="NCBI Taxonomy" id="63787"/>
    <lineage>
        <taxon>Eukaryota</taxon>
        <taxon>Viridiplantae</taxon>
        <taxon>Streptophyta</taxon>
        <taxon>Embryophyta</taxon>
        <taxon>Tracheophyta</taxon>
        <taxon>Spermatophyta</taxon>
        <taxon>Magnoliopsida</taxon>
        <taxon>eudicotyledons</taxon>
        <taxon>Gunneridae</taxon>
        <taxon>Pentapetalae</taxon>
        <taxon>Saxifragales</taxon>
        <taxon>Crassulaceae</taxon>
        <taxon>Kalanchoe</taxon>
    </lineage>
</organism>
<dbReference type="InterPro" id="IPR001360">
    <property type="entry name" value="Glyco_hydro_1"/>
</dbReference>
<accession>A0A7N0UMV5</accession>
<proteinExistence type="inferred from homology"/>
<evidence type="ECO:0000256" key="2">
    <source>
        <dbReference type="RuleBase" id="RU003690"/>
    </source>
</evidence>
<dbReference type="PANTHER" id="PTHR10353:SF154">
    <property type="entry name" value="BETA-GLUCOSIDASE 9-RELATED"/>
    <property type="match status" value="1"/>
</dbReference>
<dbReference type="AlphaFoldDB" id="A0A7N0UMV5"/>
<dbReference type="Pfam" id="PF00232">
    <property type="entry name" value="Glyco_hydro_1"/>
    <property type="match status" value="1"/>
</dbReference>
<dbReference type="FunFam" id="3.20.20.80:FF:000041">
    <property type="entry name" value="Beta-glucosidase 7"/>
    <property type="match status" value="1"/>
</dbReference>
<reference evidence="3" key="1">
    <citation type="submission" date="2021-01" db="UniProtKB">
        <authorList>
            <consortium name="EnsemblPlants"/>
        </authorList>
    </citation>
    <scope>IDENTIFICATION</scope>
</reference>
<protein>
    <recommendedName>
        <fullName evidence="5">Beta-glucosidase</fullName>
    </recommendedName>
</protein>
<dbReference type="OMA" id="MDPFVNG"/>
<keyword evidence="4" id="KW-1185">Reference proteome</keyword>
<dbReference type="GO" id="GO:0008422">
    <property type="term" value="F:beta-glucosidase activity"/>
    <property type="evidence" value="ECO:0007669"/>
    <property type="project" value="TreeGrafter"/>
</dbReference>
<dbReference type="PANTHER" id="PTHR10353">
    <property type="entry name" value="GLYCOSYL HYDROLASE"/>
    <property type="match status" value="1"/>
</dbReference>
<evidence type="ECO:0000313" key="3">
    <source>
        <dbReference type="EnsemblPlants" id="Kaladp0076s0247.1.v1.1"/>
    </source>
</evidence>
<evidence type="ECO:0000313" key="4">
    <source>
        <dbReference type="Proteomes" id="UP000594263"/>
    </source>
</evidence>
<evidence type="ECO:0008006" key="5">
    <source>
        <dbReference type="Google" id="ProtNLM"/>
    </source>
</evidence>
<dbReference type="Gramene" id="Kaladp0076s0247.1.v1.1">
    <property type="protein sequence ID" value="Kaladp0076s0247.1.v1.1"/>
    <property type="gene ID" value="Kaladp0076s0247.v1.1"/>
</dbReference>
<dbReference type="Proteomes" id="UP000594263">
    <property type="component" value="Unplaced"/>
</dbReference>
<dbReference type="EnsemblPlants" id="Kaladp0076s0247.1.v1.1">
    <property type="protein sequence ID" value="Kaladp0076s0247.1.v1.1"/>
    <property type="gene ID" value="Kaladp0076s0247.v1.1"/>
</dbReference>
<dbReference type="InterPro" id="IPR017853">
    <property type="entry name" value="GH"/>
</dbReference>
<sequence>MPAYVCFISSGVLPTATTLKPCSFSTYNNSHHVLKRANSNAHPRTITCSSSVSGHQYGLVLPPAVPQNGQKGDVKPTPIIIRPDELHRSSFPKDFIFGAGTSAIQIEGDGTEGGRGPSTGDFIIDAANGGKGVDSYNKFKEDVRLLKEMGIPYYRFSIAWPRLLPDGTLDKINPDGVNYYNNLLDELERNGITPFVTLFHFDLPEALQKRYNGFMDRRIIQDFSNYCDLCFRLFGNRIKHWMTINEAAAFVILSLTAEQKEDPINQFIVGHHILLAHAAVVKNYREKYQATQGGELGMAIISKWFEPRSLMSPDDQEAADISFDFLVGWFMHPLKYGEYPHHMKKWVRGLPEFSEEEKKSLKDSSDFFGINYYTGAFAQAVRSGQMELTKGVTDLRYLIVEGAERDGVLIGPAANGSDQIYIYPEGLLKLILHVKEYYGNIKMYVTENGCSSYSKITMSIPEAKAAGKLSEIEKELNDAQRLEYIQLHLQSLLLAMNEGANVQGYIVWSLLDNSEFGNYDIRFGLGFVDYHDDYKRYVKKSGKWYAGFLAPRREGSGMRPILMDKATAAIPQS</sequence>
<dbReference type="Gene3D" id="3.20.20.80">
    <property type="entry name" value="Glycosidases"/>
    <property type="match status" value="1"/>
</dbReference>
<dbReference type="GO" id="GO:0005975">
    <property type="term" value="P:carbohydrate metabolic process"/>
    <property type="evidence" value="ECO:0007669"/>
    <property type="project" value="InterPro"/>
</dbReference>
<comment type="similarity">
    <text evidence="1 2">Belongs to the glycosyl hydrolase 1 family.</text>
</comment>
<name>A0A7N0UMV5_KALFE</name>
<dbReference type="SUPFAM" id="SSF51445">
    <property type="entry name" value="(Trans)glycosidases"/>
    <property type="match status" value="1"/>
</dbReference>
<dbReference type="PRINTS" id="PR00131">
    <property type="entry name" value="GLHYDRLASE1"/>
</dbReference>
<evidence type="ECO:0000256" key="1">
    <source>
        <dbReference type="ARBA" id="ARBA00010838"/>
    </source>
</evidence>